<keyword evidence="1" id="KW-0805">Transcription regulation</keyword>
<dbReference type="GO" id="GO:0005829">
    <property type="term" value="C:cytosol"/>
    <property type="evidence" value="ECO:0007669"/>
    <property type="project" value="TreeGrafter"/>
</dbReference>
<dbReference type="GO" id="GO:0003700">
    <property type="term" value="F:DNA-binding transcription factor activity"/>
    <property type="evidence" value="ECO:0007669"/>
    <property type="project" value="TreeGrafter"/>
</dbReference>
<dbReference type="PANTHER" id="PTHR46797:SF23">
    <property type="entry name" value="HTH-TYPE TRANSCRIPTIONAL REGULATOR SUTR"/>
    <property type="match status" value="1"/>
</dbReference>
<accession>A0A2K0AX46</accession>
<dbReference type="InterPro" id="IPR010982">
    <property type="entry name" value="Lambda_DNA-bd_dom_sf"/>
</dbReference>
<organism evidence="5 6">
    <name type="scientific">Staphylococcus haemolyticus</name>
    <dbReference type="NCBI Taxonomy" id="1283"/>
    <lineage>
        <taxon>Bacteria</taxon>
        <taxon>Bacillati</taxon>
        <taxon>Bacillota</taxon>
        <taxon>Bacilli</taxon>
        <taxon>Bacillales</taxon>
        <taxon>Staphylococcaceae</taxon>
        <taxon>Staphylococcus</taxon>
    </lineage>
</organism>
<proteinExistence type="predicted"/>
<evidence type="ECO:0000256" key="3">
    <source>
        <dbReference type="ARBA" id="ARBA00023163"/>
    </source>
</evidence>
<dbReference type="Proteomes" id="UP000053523">
    <property type="component" value="Unassembled WGS sequence"/>
</dbReference>
<comment type="caution">
    <text evidence="5">The sequence shown here is derived from an EMBL/GenBank/DDBJ whole genome shotgun (WGS) entry which is preliminary data.</text>
</comment>
<dbReference type="InterPro" id="IPR050807">
    <property type="entry name" value="TransReg_Diox_bact_type"/>
</dbReference>
<dbReference type="PROSITE" id="PS50943">
    <property type="entry name" value="HTH_CROC1"/>
    <property type="match status" value="1"/>
</dbReference>
<dbReference type="EMBL" id="LORN02000007">
    <property type="protein sequence ID" value="PNN29596.1"/>
    <property type="molecule type" value="Genomic_DNA"/>
</dbReference>
<reference evidence="5 6" key="1">
    <citation type="submission" date="2017-12" db="EMBL/GenBank/DDBJ databases">
        <title>FDA dAtabase for Regulatory Grade micrObial Sequences (FDA-ARGOS): Supporting development and validation of Infectious Disease Dx tests.</title>
        <authorList>
            <person name="Hoffmann M."/>
            <person name="Allard M."/>
            <person name="Evans P."/>
            <person name="Brown E."/>
            <person name="Tallon L."/>
            <person name="Sadzewicz L."/>
            <person name="Sengamalay N."/>
            <person name="Ott S."/>
            <person name="Godinez A."/>
            <person name="Nagaraj S."/>
            <person name="Vavikolanu K."/>
            <person name="Aluvathingal J."/>
            <person name="Nadendla S."/>
            <person name="Sichtig H."/>
        </authorList>
    </citation>
    <scope>NUCLEOTIDE SEQUENCE [LARGE SCALE GENOMIC DNA]</scope>
    <source>
        <strain evidence="5 6">FDAARGOS_148</strain>
    </source>
</reference>
<feature type="domain" description="HTH cro/C1-type" evidence="4">
    <location>
        <begin position="17"/>
        <end position="72"/>
    </location>
</feature>
<dbReference type="SMART" id="SM00530">
    <property type="entry name" value="HTH_XRE"/>
    <property type="match status" value="1"/>
</dbReference>
<protein>
    <submittedName>
        <fullName evidence="5">XRE family transcriptional regulator</fullName>
    </submittedName>
</protein>
<evidence type="ECO:0000313" key="6">
    <source>
        <dbReference type="Proteomes" id="UP000053523"/>
    </source>
</evidence>
<dbReference type="PANTHER" id="PTHR46797">
    <property type="entry name" value="HTH-TYPE TRANSCRIPTIONAL REGULATOR"/>
    <property type="match status" value="1"/>
</dbReference>
<dbReference type="InterPro" id="IPR001387">
    <property type="entry name" value="Cro/C1-type_HTH"/>
</dbReference>
<dbReference type="AlphaFoldDB" id="A0A2K0AX46"/>
<evidence type="ECO:0000259" key="4">
    <source>
        <dbReference type="PROSITE" id="PS50943"/>
    </source>
</evidence>
<keyword evidence="2" id="KW-0238">DNA-binding</keyword>
<dbReference type="Gene3D" id="1.10.260.40">
    <property type="entry name" value="lambda repressor-like DNA-binding domains"/>
    <property type="match status" value="1"/>
</dbReference>
<gene>
    <name evidence="5" type="ORF">AL503_002110</name>
</gene>
<evidence type="ECO:0000256" key="2">
    <source>
        <dbReference type="ARBA" id="ARBA00023125"/>
    </source>
</evidence>
<dbReference type="GO" id="GO:0003677">
    <property type="term" value="F:DNA binding"/>
    <property type="evidence" value="ECO:0007669"/>
    <property type="project" value="UniProtKB-KW"/>
</dbReference>
<keyword evidence="3" id="KW-0804">Transcription</keyword>
<sequence>MNKFEAKRLQYYMCNEMKFIRKNKKLSQEEVAYALNITPSYLSRIENGKFTNTPLFLFLQLADFYEVSLEKIITIAEKKKELDDEYNID</sequence>
<dbReference type="Pfam" id="PF01381">
    <property type="entry name" value="HTH_3"/>
    <property type="match status" value="1"/>
</dbReference>
<dbReference type="SUPFAM" id="SSF47413">
    <property type="entry name" value="lambda repressor-like DNA-binding domains"/>
    <property type="match status" value="1"/>
</dbReference>
<dbReference type="CDD" id="cd00093">
    <property type="entry name" value="HTH_XRE"/>
    <property type="match status" value="1"/>
</dbReference>
<evidence type="ECO:0000256" key="1">
    <source>
        <dbReference type="ARBA" id="ARBA00023015"/>
    </source>
</evidence>
<name>A0A2K0AX46_STAHA</name>
<evidence type="ECO:0000313" key="5">
    <source>
        <dbReference type="EMBL" id="PNN29596.1"/>
    </source>
</evidence>